<accession>A0ABV5UC24</accession>
<protein>
    <submittedName>
        <fullName evidence="3">Uncharacterized protein</fullName>
    </submittedName>
</protein>
<keyword evidence="2" id="KW-0732">Signal</keyword>
<sequence>MVKKTLIGLTAASAATLALWAPASAADEGGWSLTSKVEPGGRIDADVYTGLGHSACTPTGPVTSAGFTAPIKMVGMGNWGHMGGSTTAIKRPGKYTASYPCSDGRSPTLTFTILGTPPPDPTTKPKPPATQPKPKPSKPAKPAKPQVAAKPAGAPQTGDGSRS</sequence>
<feature type="signal peptide" evidence="2">
    <location>
        <begin position="1"/>
        <end position="25"/>
    </location>
</feature>
<feature type="chain" id="PRO_5046633520" evidence="2">
    <location>
        <begin position="26"/>
        <end position="163"/>
    </location>
</feature>
<evidence type="ECO:0000256" key="1">
    <source>
        <dbReference type="SAM" id="MobiDB-lite"/>
    </source>
</evidence>
<feature type="compositionally biased region" description="Pro residues" evidence="1">
    <location>
        <begin position="116"/>
        <end position="139"/>
    </location>
</feature>
<name>A0ABV5UC24_9PSEU</name>
<comment type="caution">
    <text evidence="3">The sequence shown here is derived from an EMBL/GenBank/DDBJ whole genome shotgun (WGS) entry which is preliminary data.</text>
</comment>
<feature type="compositionally biased region" description="Low complexity" evidence="1">
    <location>
        <begin position="143"/>
        <end position="156"/>
    </location>
</feature>
<dbReference type="Proteomes" id="UP001589535">
    <property type="component" value="Unassembled WGS sequence"/>
</dbReference>
<proteinExistence type="predicted"/>
<gene>
    <name evidence="3" type="ORF">ACFFTO_31030</name>
</gene>
<organism evidence="3 4">
    <name type="scientific">Amycolatopsis plumensis</name>
    <dbReference type="NCBI Taxonomy" id="236508"/>
    <lineage>
        <taxon>Bacteria</taxon>
        <taxon>Bacillati</taxon>
        <taxon>Actinomycetota</taxon>
        <taxon>Actinomycetes</taxon>
        <taxon>Pseudonocardiales</taxon>
        <taxon>Pseudonocardiaceae</taxon>
        <taxon>Amycolatopsis</taxon>
    </lineage>
</organism>
<keyword evidence="4" id="KW-1185">Reference proteome</keyword>
<dbReference type="RefSeq" id="WP_378200982.1">
    <property type="nucleotide sequence ID" value="NZ_JBHMBK010000028.1"/>
</dbReference>
<reference evidence="3 4" key="1">
    <citation type="submission" date="2024-09" db="EMBL/GenBank/DDBJ databases">
        <authorList>
            <person name="Sun Q."/>
            <person name="Mori K."/>
        </authorList>
    </citation>
    <scope>NUCLEOTIDE SEQUENCE [LARGE SCALE GENOMIC DNA]</scope>
    <source>
        <strain evidence="3 4">JCM 13852</strain>
    </source>
</reference>
<feature type="region of interest" description="Disordered" evidence="1">
    <location>
        <begin position="84"/>
        <end position="163"/>
    </location>
</feature>
<dbReference type="EMBL" id="JBHMBK010000028">
    <property type="protein sequence ID" value="MFB9688631.1"/>
    <property type="molecule type" value="Genomic_DNA"/>
</dbReference>
<evidence type="ECO:0000256" key="2">
    <source>
        <dbReference type="SAM" id="SignalP"/>
    </source>
</evidence>
<evidence type="ECO:0000313" key="3">
    <source>
        <dbReference type="EMBL" id="MFB9688631.1"/>
    </source>
</evidence>
<evidence type="ECO:0000313" key="4">
    <source>
        <dbReference type="Proteomes" id="UP001589535"/>
    </source>
</evidence>